<feature type="region of interest" description="Disordered" evidence="1">
    <location>
        <begin position="252"/>
        <end position="345"/>
    </location>
</feature>
<feature type="transmembrane region" description="Helical" evidence="2">
    <location>
        <begin position="144"/>
        <end position="164"/>
    </location>
</feature>
<comment type="caution">
    <text evidence="3">The sequence shown here is derived from an EMBL/GenBank/DDBJ whole genome shotgun (WGS) entry which is preliminary data.</text>
</comment>
<keyword evidence="2" id="KW-0812">Transmembrane</keyword>
<feature type="region of interest" description="Disordered" evidence="1">
    <location>
        <begin position="1"/>
        <end position="65"/>
    </location>
</feature>
<dbReference type="InterPro" id="IPR021235">
    <property type="entry name" value="DUF2637"/>
</dbReference>
<evidence type="ECO:0000313" key="3">
    <source>
        <dbReference type="EMBL" id="MBB3053571.1"/>
    </source>
</evidence>
<feature type="compositionally biased region" description="Low complexity" evidence="1">
    <location>
        <begin position="42"/>
        <end position="59"/>
    </location>
</feature>
<name>A0A839S654_9PSEU</name>
<protein>
    <recommendedName>
        <fullName evidence="5">DUF2637 domain-containing protein</fullName>
    </recommendedName>
</protein>
<feature type="compositionally biased region" description="Basic and acidic residues" evidence="1">
    <location>
        <begin position="252"/>
        <end position="262"/>
    </location>
</feature>
<keyword evidence="4" id="KW-1185">Reference proteome</keyword>
<dbReference type="Proteomes" id="UP000550714">
    <property type="component" value="Unassembled WGS sequence"/>
</dbReference>
<gene>
    <name evidence="3" type="ORF">FHS23_004625</name>
</gene>
<organism evidence="3 4">
    <name type="scientific">Prauserella isguenensis</name>
    <dbReference type="NCBI Taxonomy" id="1470180"/>
    <lineage>
        <taxon>Bacteria</taxon>
        <taxon>Bacillati</taxon>
        <taxon>Actinomycetota</taxon>
        <taxon>Actinomycetes</taxon>
        <taxon>Pseudonocardiales</taxon>
        <taxon>Pseudonocardiaceae</taxon>
        <taxon>Prauserella</taxon>
    </lineage>
</organism>
<feature type="transmembrane region" description="Helical" evidence="2">
    <location>
        <begin position="206"/>
        <end position="229"/>
    </location>
</feature>
<dbReference type="RefSeq" id="WP_183659498.1">
    <property type="nucleotide sequence ID" value="NZ_JACHWU010000011.1"/>
</dbReference>
<keyword evidence="2" id="KW-0472">Membrane</keyword>
<feature type="transmembrane region" description="Helical" evidence="2">
    <location>
        <begin position="102"/>
        <end position="124"/>
    </location>
</feature>
<keyword evidence="2" id="KW-1133">Transmembrane helix</keyword>
<evidence type="ECO:0000313" key="4">
    <source>
        <dbReference type="Proteomes" id="UP000550714"/>
    </source>
</evidence>
<evidence type="ECO:0008006" key="5">
    <source>
        <dbReference type="Google" id="ProtNLM"/>
    </source>
</evidence>
<feature type="compositionally biased region" description="Basic and acidic residues" evidence="1">
    <location>
        <begin position="300"/>
        <end position="325"/>
    </location>
</feature>
<evidence type="ECO:0000256" key="2">
    <source>
        <dbReference type="SAM" id="Phobius"/>
    </source>
</evidence>
<dbReference type="AlphaFoldDB" id="A0A839S654"/>
<dbReference type="Pfam" id="PF10935">
    <property type="entry name" value="DUF2637"/>
    <property type="match status" value="1"/>
</dbReference>
<proteinExistence type="predicted"/>
<evidence type="ECO:0000256" key="1">
    <source>
        <dbReference type="SAM" id="MobiDB-lite"/>
    </source>
</evidence>
<sequence>MDAQPTAHDQPDDDGTFAAIVARLDFDADEPTTTPTSPGHQPASAEPAESAPDSSAAGEGDTKSGTTVRAALADWISARAATLRTRPPKAKKTRKAEDDEPITTGAFATVMALTVAVAALAFALSFDMMRTAAMRYGWSPEMAALFPVLVDVGTVGGVLMGAISTHRIYRTTGHQLVVATLAASVLFNLVGHDIRGGAAAGLPAHWSWSGTCAAVLVPVLLALFVHAAGRAVRTWAEQRRIVKQNEIGERNRRQLAERERRQTVAVAPQQPAPQPETEKEPAPAPKPAAKPKKSTGKSGRSFDQETARRELGDEFDRLGPTEINKRMAARGYDTVNPSTIRRWRR</sequence>
<feature type="transmembrane region" description="Helical" evidence="2">
    <location>
        <begin position="176"/>
        <end position="194"/>
    </location>
</feature>
<accession>A0A839S654</accession>
<reference evidence="3 4" key="1">
    <citation type="submission" date="2020-08" db="EMBL/GenBank/DDBJ databases">
        <title>Genomic Encyclopedia of Type Strains, Phase III (KMG-III): the genomes of soil and plant-associated and newly described type strains.</title>
        <authorList>
            <person name="Whitman W."/>
        </authorList>
    </citation>
    <scope>NUCLEOTIDE SEQUENCE [LARGE SCALE GENOMIC DNA]</scope>
    <source>
        <strain evidence="3 4">CECT 8577</strain>
    </source>
</reference>
<dbReference type="EMBL" id="JACHWU010000011">
    <property type="protein sequence ID" value="MBB3053571.1"/>
    <property type="molecule type" value="Genomic_DNA"/>
</dbReference>